<keyword evidence="2" id="KW-1185">Reference proteome</keyword>
<sequence length="75" mass="8560">MSMLSRTLSPGDNMLSSSQKSIKQSQENEQVRTARSYLRMKSQKFPRQQLADKVYPLQIAKSAEMKNLSRGIAVR</sequence>
<proteinExistence type="predicted"/>
<evidence type="ECO:0000313" key="2">
    <source>
        <dbReference type="Proteomes" id="UP001056120"/>
    </source>
</evidence>
<accession>A0ACB9GMQ7</accession>
<gene>
    <name evidence="1" type="ORF">L1987_44022</name>
</gene>
<organism evidence="1 2">
    <name type="scientific">Smallanthus sonchifolius</name>
    <dbReference type="NCBI Taxonomy" id="185202"/>
    <lineage>
        <taxon>Eukaryota</taxon>
        <taxon>Viridiplantae</taxon>
        <taxon>Streptophyta</taxon>
        <taxon>Embryophyta</taxon>
        <taxon>Tracheophyta</taxon>
        <taxon>Spermatophyta</taxon>
        <taxon>Magnoliopsida</taxon>
        <taxon>eudicotyledons</taxon>
        <taxon>Gunneridae</taxon>
        <taxon>Pentapetalae</taxon>
        <taxon>asterids</taxon>
        <taxon>campanulids</taxon>
        <taxon>Asterales</taxon>
        <taxon>Asteraceae</taxon>
        <taxon>Asteroideae</taxon>
        <taxon>Heliantheae alliance</taxon>
        <taxon>Millerieae</taxon>
        <taxon>Smallanthus</taxon>
    </lineage>
</organism>
<reference evidence="2" key="1">
    <citation type="journal article" date="2022" name="Mol. Ecol. Resour.">
        <title>The genomes of chicory, endive, great burdock and yacon provide insights into Asteraceae palaeo-polyploidization history and plant inulin production.</title>
        <authorList>
            <person name="Fan W."/>
            <person name="Wang S."/>
            <person name="Wang H."/>
            <person name="Wang A."/>
            <person name="Jiang F."/>
            <person name="Liu H."/>
            <person name="Zhao H."/>
            <person name="Xu D."/>
            <person name="Zhang Y."/>
        </authorList>
    </citation>
    <scope>NUCLEOTIDE SEQUENCE [LARGE SCALE GENOMIC DNA]</scope>
    <source>
        <strain evidence="2">cv. Yunnan</strain>
    </source>
</reference>
<reference evidence="1 2" key="2">
    <citation type="journal article" date="2022" name="Mol. Ecol. Resour.">
        <title>The genomes of chicory, endive, great burdock and yacon provide insights into Asteraceae paleo-polyploidization history and plant inulin production.</title>
        <authorList>
            <person name="Fan W."/>
            <person name="Wang S."/>
            <person name="Wang H."/>
            <person name="Wang A."/>
            <person name="Jiang F."/>
            <person name="Liu H."/>
            <person name="Zhao H."/>
            <person name="Xu D."/>
            <person name="Zhang Y."/>
        </authorList>
    </citation>
    <scope>NUCLEOTIDE SEQUENCE [LARGE SCALE GENOMIC DNA]</scope>
    <source>
        <strain evidence="2">cv. Yunnan</strain>
        <tissue evidence="1">Leaves</tissue>
    </source>
</reference>
<evidence type="ECO:0000313" key="1">
    <source>
        <dbReference type="EMBL" id="KAI3784914.1"/>
    </source>
</evidence>
<comment type="caution">
    <text evidence="1">The sequence shown here is derived from an EMBL/GenBank/DDBJ whole genome shotgun (WGS) entry which is preliminary data.</text>
</comment>
<protein>
    <submittedName>
        <fullName evidence="1">Uncharacterized protein</fullName>
    </submittedName>
</protein>
<name>A0ACB9GMQ7_9ASTR</name>
<dbReference type="Proteomes" id="UP001056120">
    <property type="component" value="Linkage Group LG14"/>
</dbReference>
<dbReference type="EMBL" id="CM042031">
    <property type="protein sequence ID" value="KAI3784914.1"/>
    <property type="molecule type" value="Genomic_DNA"/>
</dbReference>